<evidence type="ECO:0000313" key="4">
    <source>
        <dbReference type="EMBL" id="GJM63196.1"/>
    </source>
</evidence>
<feature type="domain" description="HAMP" evidence="3">
    <location>
        <begin position="218"/>
        <end position="270"/>
    </location>
</feature>
<gene>
    <name evidence="4" type="ORF">PEDI_37480</name>
</gene>
<dbReference type="GO" id="GO:0016020">
    <property type="term" value="C:membrane"/>
    <property type="evidence" value="ECO:0007669"/>
    <property type="project" value="InterPro"/>
</dbReference>
<keyword evidence="2" id="KW-0472">Membrane</keyword>
<dbReference type="GO" id="GO:0007165">
    <property type="term" value="P:signal transduction"/>
    <property type="evidence" value="ECO:0007669"/>
    <property type="project" value="InterPro"/>
</dbReference>
<keyword evidence="5" id="KW-1185">Reference proteome</keyword>
<keyword evidence="2" id="KW-0812">Transmembrane</keyword>
<dbReference type="InterPro" id="IPR003660">
    <property type="entry name" value="HAMP_dom"/>
</dbReference>
<dbReference type="RefSeq" id="WP_338238396.1">
    <property type="nucleotide sequence ID" value="NZ_BQKE01000002.1"/>
</dbReference>
<feature type="transmembrane region" description="Helical" evidence="2">
    <location>
        <begin position="193"/>
        <end position="216"/>
    </location>
</feature>
<dbReference type="Gene3D" id="3.30.450.40">
    <property type="match status" value="1"/>
</dbReference>
<accession>A0AAN4W1W1</accession>
<dbReference type="InterPro" id="IPR003018">
    <property type="entry name" value="GAF"/>
</dbReference>
<dbReference type="Gene3D" id="6.10.340.10">
    <property type="match status" value="1"/>
</dbReference>
<name>A0AAN4W1W1_9BACT</name>
<evidence type="ECO:0000313" key="5">
    <source>
        <dbReference type="Proteomes" id="UP001310022"/>
    </source>
</evidence>
<protein>
    <recommendedName>
        <fullName evidence="3">HAMP domain-containing protein</fullName>
    </recommendedName>
</protein>
<keyword evidence="1" id="KW-0175">Coiled coil</keyword>
<evidence type="ECO:0000259" key="3">
    <source>
        <dbReference type="PROSITE" id="PS50885"/>
    </source>
</evidence>
<dbReference type="SMART" id="SM00065">
    <property type="entry name" value="GAF"/>
    <property type="match status" value="1"/>
</dbReference>
<feature type="coiled-coil region" evidence="1">
    <location>
        <begin position="484"/>
        <end position="528"/>
    </location>
</feature>
<comment type="caution">
    <text evidence="4">The sequence shown here is derived from an EMBL/GenBank/DDBJ whole genome shotgun (WGS) entry which is preliminary data.</text>
</comment>
<evidence type="ECO:0000256" key="2">
    <source>
        <dbReference type="SAM" id="Phobius"/>
    </source>
</evidence>
<sequence>MKEKKTMGIGAQIRTSYIIIMLMVFGAGGLAIFLIHKNNKLDRQIVEINFPLQERLIRYQQLINNSYDLTYNWVFNPNVDAQNRLKIILNEEMPALALEIQQISQPLPSLREAVGQTIPSIDSLVLLEKKITQLLASDEQYMDDEIVEKAILLIEGDILTKRNEINTMLRQFIEARKKELLEGQEAKATANNFILILMIITFVLTAAVSIIASLYIRKQVIQPILDLKDGLIALGQGEIIDIPERRTKDEIHEMIIAMKSLTEGLESKIKFSYEIGKGNYDQDFEQVSEKDSMGIALIKMRDSLKTNDEENKRRNWASNGLAQIAEVLRNYERSAEDLYDQVIRFICKYTNSNQGAIFLLEEETEKEPFLEMVACYAYERKKFEEKKVEIGDGLVGQCYLEKASIFLTEIPQNYVKITSGLGESTPTCILITPLIVNEQIFGVLELASFNKFQEHEIAFIEKVSETLASSIFNIKGSIRTQNLLNDSQIQAQQLKEKEEELQQNLEELRATQEQLEREKLELLRQQEADNSTG</sequence>
<dbReference type="InterPro" id="IPR029016">
    <property type="entry name" value="GAF-like_dom_sf"/>
</dbReference>
<evidence type="ECO:0000256" key="1">
    <source>
        <dbReference type="SAM" id="Coils"/>
    </source>
</evidence>
<proteinExistence type="predicted"/>
<dbReference type="AlphaFoldDB" id="A0AAN4W1W1"/>
<dbReference type="EMBL" id="BQKE01000002">
    <property type="protein sequence ID" value="GJM63196.1"/>
    <property type="molecule type" value="Genomic_DNA"/>
</dbReference>
<feature type="transmembrane region" description="Helical" evidence="2">
    <location>
        <begin position="15"/>
        <end position="35"/>
    </location>
</feature>
<dbReference type="SUPFAM" id="SSF55781">
    <property type="entry name" value="GAF domain-like"/>
    <property type="match status" value="1"/>
</dbReference>
<dbReference type="PROSITE" id="PS50885">
    <property type="entry name" value="HAMP"/>
    <property type="match status" value="1"/>
</dbReference>
<keyword evidence="2" id="KW-1133">Transmembrane helix</keyword>
<dbReference type="Pfam" id="PF13185">
    <property type="entry name" value="GAF_2"/>
    <property type="match status" value="1"/>
</dbReference>
<organism evidence="4 5">
    <name type="scientific">Persicobacter diffluens</name>
    <dbReference type="NCBI Taxonomy" id="981"/>
    <lineage>
        <taxon>Bacteria</taxon>
        <taxon>Pseudomonadati</taxon>
        <taxon>Bacteroidota</taxon>
        <taxon>Cytophagia</taxon>
        <taxon>Cytophagales</taxon>
        <taxon>Persicobacteraceae</taxon>
        <taxon>Persicobacter</taxon>
    </lineage>
</organism>
<dbReference type="Proteomes" id="UP001310022">
    <property type="component" value="Unassembled WGS sequence"/>
</dbReference>
<reference evidence="4 5" key="1">
    <citation type="submission" date="2021-12" db="EMBL/GenBank/DDBJ databases">
        <title>Genome sequencing of bacteria with rrn-lacking chromosome and rrn-plasmid.</title>
        <authorList>
            <person name="Anda M."/>
            <person name="Iwasaki W."/>
        </authorList>
    </citation>
    <scope>NUCLEOTIDE SEQUENCE [LARGE SCALE GENOMIC DNA]</scope>
    <source>
        <strain evidence="4 5">NBRC 15940</strain>
    </source>
</reference>